<reference evidence="17" key="1">
    <citation type="submission" date="2003-08" db="EMBL/GenBank/DDBJ databases">
        <authorList>
            <person name="Birren B."/>
            <person name="Nusbaum C."/>
            <person name="Abebe A."/>
            <person name="Abouelleil A."/>
            <person name="Adekoya E."/>
            <person name="Ait-zahra M."/>
            <person name="Allen N."/>
            <person name="Allen T."/>
            <person name="An P."/>
            <person name="Anderson M."/>
            <person name="Anderson S."/>
            <person name="Arachchi H."/>
            <person name="Armbruster J."/>
            <person name="Bachantsang P."/>
            <person name="Baldwin J."/>
            <person name="Barry A."/>
            <person name="Bayul T."/>
            <person name="Blitshsteyn B."/>
            <person name="Bloom T."/>
            <person name="Blye J."/>
            <person name="Boguslavskiy L."/>
            <person name="Borowsky M."/>
            <person name="Boukhgalter B."/>
            <person name="Brunache A."/>
            <person name="Butler J."/>
            <person name="Calixte N."/>
            <person name="Calvo S."/>
            <person name="Camarata J."/>
            <person name="Campo K."/>
            <person name="Chang J."/>
            <person name="Cheshatsang Y."/>
            <person name="Citroen M."/>
            <person name="Collymore A."/>
            <person name="Considine T."/>
            <person name="Cook A."/>
            <person name="Cooke P."/>
            <person name="Corum B."/>
            <person name="Cuomo C."/>
            <person name="David R."/>
            <person name="Dawoe T."/>
            <person name="Degray S."/>
            <person name="Dodge S."/>
            <person name="Dooley K."/>
            <person name="Dorje P."/>
            <person name="Dorjee K."/>
            <person name="Dorris L."/>
            <person name="Duffey N."/>
            <person name="Dupes A."/>
            <person name="Elkins T."/>
            <person name="Engels R."/>
            <person name="Erickson J."/>
            <person name="Farina A."/>
            <person name="Faro S."/>
            <person name="Ferreira P."/>
            <person name="Fischer H."/>
            <person name="Fitzgerald M."/>
            <person name="Foley K."/>
            <person name="Gage D."/>
            <person name="Galagan J."/>
            <person name="Gearin G."/>
            <person name="Gnerre S."/>
            <person name="Gnirke A."/>
            <person name="Goyette A."/>
            <person name="Graham J."/>
            <person name="Grandbois E."/>
            <person name="Gyaltsen K."/>
            <person name="Hafez N."/>
            <person name="Hagopian D."/>
            <person name="Hagos B."/>
            <person name="Hall J."/>
            <person name="Hatcher B."/>
            <person name="Heller A."/>
            <person name="Higgins H."/>
            <person name="Honan T."/>
            <person name="Horn A."/>
            <person name="Houde N."/>
            <person name="Hughes L."/>
            <person name="Hulme W."/>
            <person name="Husby E."/>
            <person name="Iliev I."/>
            <person name="Jaffe D."/>
            <person name="Jones C."/>
            <person name="Kamal M."/>
            <person name="Kamat A."/>
            <person name="Kamvysselis M."/>
            <person name="Karlsson E."/>
            <person name="Kells C."/>
            <person name="Kieu A."/>
            <person name="Kisner P."/>
            <person name="Kodira C."/>
            <person name="Kulbokas E."/>
            <person name="Labutti K."/>
            <person name="Lama D."/>
            <person name="Landers T."/>
            <person name="Leger J."/>
            <person name="Levine S."/>
            <person name="Lewis D."/>
            <person name="Lewis T."/>
            <person name="Lindblad-toh K."/>
            <person name="Liu X."/>
            <person name="Lokyitsang T."/>
            <person name="Lokyitsang Y."/>
            <person name="Lucien O."/>
            <person name="Lui A."/>
            <person name="Ma L.J."/>
            <person name="Mabbitt R."/>
            <person name="Macdonald J."/>
            <person name="Maclean C."/>
            <person name="Major J."/>
            <person name="Manning J."/>
            <person name="Marabella R."/>
            <person name="Maru K."/>
            <person name="Matthews C."/>
            <person name="Mauceli E."/>
            <person name="Mccarthy M."/>
            <person name="Mcdonough S."/>
            <person name="Mcghee T."/>
            <person name="Meldrim J."/>
            <person name="Meneus L."/>
            <person name="Mesirov J."/>
            <person name="Mihalev A."/>
            <person name="Mihova T."/>
            <person name="Mikkelsen T."/>
            <person name="Mlenga V."/>
            <person name="Moru K."/>
            <person name="Mozes J."/>
            <person name="Mulrain L."/>
            <person name="Munson G."/>
            <person name="Naylor J."/>
            <person name="Newes C."/>
            <person name="Nguyen C."/>
            <person name="Nguyen N."/>
            <person name="Nguyen T."/>
            <person name="Nicol R."/>
            <person name="Nielsen C."/>
            <person name="Nizzari M."/>
            <person name="Norbu C."/>
            <person name="Norbu N."/>
            <person name="O'donnell P."/>
            <person name="Okoawo O."/>
            <person name="O'leary S."/>
            <person name="Omotosho B."/>
            <person name="O'neill K."/>
            <person name="Osman S."/>
            <person name="Parker S."/>
            <person name="Perrin D."/>
            <person name="Phunkhang P."/>
            <person name="Piqani B."/>
            <person name="Purcell S."/>
            <person name="Rachupka T."/>
            <person name="Ramasamy U."/>
            <person name="Rameau R."/>
            <person name="Ray V."/>
            <person name="Raymond C."/>
            <person name="Retta R."/>
            <person name="Richardson S."/>
            <person name="Rise C."/>
            <person name="Rodriguez J."/>
            <person name="Rogers J."/>
            <person name="Rogov P."/>
            <person name="Rutman M."/>
            <person name="Schupbach R."/>
            <person name="Seaman C."/>
            <person name="Settipalli S."/>
            <person name="Sharpe T."/>
            <person name="Sheridan J."/>
            <person name="Sherpa N."/>
            <person name="Shi J."/>
            <person name="Smirnov S."/>
            <person name="Smith C."/>
            <person name="Sougnez C."/>
            <person name="Spencer B."/>
            <person name="Stalker J."/>
            <person name="Stange-thomann N."/>
            <person name="Stavropoulos S."/>
            <person name="Stetson K."/>
            <person name="Stone C."/>
            <person name="Stone S."/>
            <person name="Stubbs M."/>
            <person name="Talamas J."/>
            <person name="Tchuinga P."/>
            <person name="Tenzing P."/>
            <person name="Tesfaye S."/>
            <person name="Theodore J."/>
            <person name="Thoulutsang Y."/>
            <person name="Topham K."/>
            <person name="Towey S."/>
            <person name="Tsamla T."/>
            <person name="Tsomo N."/>
            <person name="Vallee D."/>
            <person name="Vassiliev H."/>
            <person name="Venkataraman V."/>
            <person name="Vinson J."/>
            <person name="Vo A."/>
            <person name="Wade C."/>
            <person name="Wang S."/>
            <person name="Wangchuk T."/>
            <person name="Wangdi T."/>
            <person name="Whittaker C."/>
            <person name="Wilkinson J."/>
            <person name="Wu Y."/>
            <person name="Wyman D."/>
            <person name="Yadav S."/>
            <person name="Yang S."/>
            <person name="Yang X."/>
            <person name="Yeager S."/>
            <person name="Yee E."/>
            <person name="Young G."/>
            <person name="Zainoun J."/>
            <person name="Zembeck L."/>
            <person name="Zimmer A."/>
            <person name="Zody M."/>
            <person name="Lander E."/>
        </authorList>
    </citation>
    <scope>NUCLEOTIDE SEQUENCE [LARGE SCALE GENOMIC DNA]</scope>
</reference>
<feature type="transmembrane region" description="Helical" evidence="15">
    <location>
        <begin position="160"/>
        <end position="179"/>
    </location>
</feature>
<evidence type="ECO:0000256" key="12">
    <source>
        <dbReference type="ARBA" id="ARBA00023136"/>
    </source>
</evidence>
<proteinExistence type="inferred from homology"/>
<dbReference type="Gene3D" id="1.20.1280.290">
    <property type="match status" value="2"/>
</dbReference>
<evidence type="ECO:0000313" key="17">
    <source>
        <dbReference type="Proteomes" id="UP000007875"/>
    </source>
</evidence>
<dbReference type="GeneTree" id="ENSGT00390000007801"/>
<accession>H2ZBS3</accession>
<protein>
    <recommendedName>
        <fullName evidence="4">Sugar transporter SWEET1</fullName>
    </recommendedName>
    <alternativeName>
        <fullName evidence="13">Solute carrier family 50 member 1</fullName>
    </alternativeName>
</protein>
<dbReference type="PANTHER" id="PTHR10791">
    <property type="entry name" value="RAG1-ACTIVATING PROTEIN 1"/>
    <property type="match status" value="1"/>
</dbReference>
<dbReference type="HOGENOM" id="CLU_048643_3_0_1"/>
<reference evidence="16" key="3">
    <citation type="submission" date="2025-09" db="UniProtKB">
        <authorList>
            <consortium name="Ensembl"/>
        </authorList>
    </citation>
    <scope>IDENTIFICATION</scope>
</reference>
<keyword evidence="5" id="KW-0813">Transport</keyword>
<evidence type="ECO:0000256" key="1">
    <source>
        <dbReference type="ARBA" id="ARBA00004651"/>
    </source>
</evidence>
<evidence type="ECO:0000256" key="2">
    <source>
        <dbReference type="ARBA" id="ARBA00004653"/>
    </source>
</evidence>
<evidence type="ECO:0000256" key="4">
    <source>
        <dbReference type="ARBA" id="ARBA00021741"/>
    </source>
</evidence>
<dbReference type="InParanoid" id="H2ZBS3"/>
<keyword evidence="7" id="KW-0762">Sugar transport</keyword>
<dbReference type="Pfam" id="PF03083">
    <property type="entry name" value="MtN3_slv"/>
    <property type="match status" value="2"/>
</dbReference>
<comment type="similarity">
    <text evidence="3">Belongs to the SWEET sugar transporter family.</text>
</comment>
<keyword evidence="17" id="KW-1185">Reference proteome</keyword>
<keyword evidence="8 15" id="KW-0812">Transmembrane</keyword>
<reference evidence="16" key="2">
    <citation type="submission" date="2025-08" db="UniProtKB">
        <authorList>
            <consortium name="Ensembl"/>
        </authorList>
    </citation>
    <scope>IDENTIFICATION</scope>
</reference>
<keyword evidence="12 15" id="KW-0472">Membrane</keyword>
<comment type="function">
    <text evidence="14">Mediates sugar transport across membranes.</text>
</comment>
<feature type="transmembrane region" description="Helical" evidence="15">
    <location>
        <begin position="40"/>
        <end position="58"/>
    </location>
</feature>
<dbReference type="InterPro" id="IPR047664">
    <property type="entry name" value="SWEET"/>
</dbReference>
<dbReference type="Proteomes" id="UP000007875">
    <property type="component" value="Unassembled WGS sequence"/>
</dbReference>
<dbReference type="FunFam" id="1.20.1280.290:FF:000004">
    <property type="entry name" value="Sugar transporter SWEET"/>
    <property type="match status" value="1"/>
</dbReference>
<evidence type="ECO:0000256" key="10">
    <source>
        <dbReference type="ARBA" id="ARBA00022989"/>
    </source>
</evidence>
<name>H2ZBS3_CIOSA</name>
<keyword evidence="10 15" id="KW-1133">Transmembrane helix</keyword>
<evidence type="ECO:0000256" key="3">
    <source>
        <dbReference type="ARBA" id="ARBA00007809"/>
    </source>
</evidence>
<evidence type="ECO:0000256" key="9">
    <source>
        <dbReference type="ARBA" id="ARBA00022737"/>
    </source>
</evidence>
<evidence type="ECO:0000256" key="15">
    <source>
        <dbReference type="SAM" id="Phobius"/>
    </source>
</evidence>
<dbReference type="GO" id="GO:0000139">
    <property type="term" value="C:Golgi membrane"/>
    <property type="evidence" value="ECO:0007669"/>
    <property type="project" value="UniProtKB-SubCell"/>
</dbReference>
<evidence type="ECO:0000256" key="7">
    <source>
        <dbReference type="ARBA" id="ARBA00022597"/>
    </source>
</evidence>
<evidence type="ECO:0000256" key="8">
    <source>
        <dbReference type="ARBA" id="ARBA00022692"/>
    </source>
</evidence>
<keyword evidence="9" id="KW-0677">Repeat</keyword>
<evidence type="ECO:0000256" key="13">
    <source>
        <dbReference type="ARBA" id="ARBA00031430"/>
    </source>
</evidence>
<comment type="subcellular location">
    <subcellularLocation>
        <location evidence="1">Cell membrane</location>
        <topology evidence="1">Multi-pass membrane protein</topology>
    </subcellularLocation>
    <subcellularLocation>
        <location evidence="2">Golgi apparatus membrane</location>
        <topology evidence="2">Multi-pass membrane protein</topology>
    </subcellularLocation>
</comment>
<dbReference type="eggNOG" id="KOG1623">
    <property type="taxonomic scope" value="Eukaryota"/>
</dbReference>
<feature type="transmembrane region" description="Helical" evidence="15">
    <location>
        <begin position="185"/>
        <end position="204"/>
    </location>
</feature>
<sequence>MSEFWINFFSNGCIVITIIMFATGIPQCMQMIKHKTTKNIPFLPYLMTNINTIGWIIYGKMTVNFTVVLINAIGAALQTLYMTVFLFFAADKTTPLIQSTFCGLTAAITWYMVTQYVKLANLAINIIGFICCTLTICMFASPLAEINTVIASKSTSSISFPLTVTASLCSAMWTLFGVALHDNFIVVPNALGFIASASRFYLFYKYPSDPLLPYSV</sequence>
<evidence type="ECO:0000256" key="6">
    <source>
        <dbReference type="ARBA" id="ARBA00022475"/>
    </source>
</evidence>
<dbReference type="PANTHER" id="PTHR10791:SF30">
    <property type="entry name" value="SUGAR TRANSPORTER SWEET1"/>
    <property type="match status" value="1"/>
</dbReference>
<dbReference type="GO" id="GO:0051119">
    <property type="term" value="F:sugar transmembrane transporter activity"/>
    <property type="evidence" value="ECO:0007669"/>
    <property type="project" value="InterPro"/>
</dbReference>
<dbReference type="InterPro" id="IPR004316">
    <property type="entry name" value="SWEET_rpt"/>
</dbReference>
<organism evidence="16 17">
    <name type="scientific">Ciona savignyi</name>
    <name type="common">Pacific transparent sea squirt</name>
    <dbReference type="NCBI Taxonomy" id="51511"/>
    <lineage>
        <taxon>Eukaryota</taxon>
        <taxon>Metazoa</taxon>
        <taxon>Chordata</taxon>
        <taxon>Tunicata</taxon>
        <taxon>Ascidiacea</taxon>
        <taxon>Phlebobranchia</taxon>
        <taxon>Cionidae</taxon>
        <taxon>Ciona</taxon>
    </lineage>
</organism>
<evidence type="ECO:0000313" key="16">
    <source>
        <dbReference type="Ensembl" id="ENSCSAVP00000015038.1"/>
    </source>
</evidence>
<evidence type="ECO:0000256" key="14">
    <source>
        <dbReference type="ARBA" id="ARBA00054132"/>
    </source>
</evidence>
<keyword evidence="11" id="KW-0333">Golgi apparatus</keyword>
<dbReference type="AlphaFoldDB" id="H2ZBS3"/>
<evidence type="ECO:0000256" key="11">
    <source>
        <dbReference type="ARBA" id="ARBA00023034"/>
    </source>
</evidence>
<dbReference type="FunFam" id="1.20.1280.290:FF:000010">
    <property type="entry name" value="Sugar transporter SWEET"/>
    <property type="match status" value="1"/>
</dbReference>
<feature type="transmembrane region" description="Helical" evidence="15">
    <location>
        <begin position="119"/>
        <end position="140"/>
    </location>
</feature>
<feature type="transmembrane region" description="Helical" evidence="15">
    <location>
        <begin position="6"/>
        <end position="28"/>
    </location>
</feature>
<dbReference type="OMA" id="MEMGVAK"/>
<keyword evidence="6" id="KW-1003">Cell membrane</keyword>
<dbReference type="Ensembl" id="ENSCSAVT00000015212.1">
    <property type="protein sequence ID" value="ENSCSAVP00000015038.1"/>
    <property type="gene ID" value="ENSCSAVG00000008814.1"/>
</dbReference>
<evidence type="ECO:0000256" key="5">
    <source>
        <dbReference type="ARBA" id="ARBA00022448"/>
    </source>
</evidence>
<dbReference type="GO" id="GO:0005886">
    <property type="term" value="C:plasma membrane"/>
    <property type="evidence" value="ECO:0007669"/>
    <property type="project" value="UniProtKB-SubCell"/>
</dbReference>
<feature type="transmembrane region" description="Helical" evidence="15">
    <location>
        <begin position="64"/>
        <end position="89"/>
    </location>
</feature>